<evidence type="ECO:0000313" key="4">
    <source>
        <dbReference type="Proteomes" id="UP001295423"/>
    </source>
</evidence>
<protein>
    <submittedName>
        <fullName evidence="1">Uncharacterized protein</fullName>
    </submittedName>
</protein>
<dbReference type="EMBL" id="CAKOGP040001781">
    <property type="protein sequence ID" value="CAJ1951164.1"/>
    <property type="molecule type" value="Genomic_DNA"/>
</dbReference>
<keyword evidence="4" id="KW-1185">Reference proteome</keyword>
<dbReference type="EMBL" id="CAKOGP040001335">
    <property type="protein sequence ID" value="CAJ1945188.1"/>
    <property type="molecule type" value="Genomic_DNA"/>
</dbReference>
<dbReference type="AlphaFoldDB" id="A0AAD2FJX9"/>
<name>A0AAD2FJX9_9STRA</name>
<reference evidence="1" key="1">
    <citation type="submission" date="2023-08" db="EMBL/GenBank/DDBJ databases">
        <authorList>
            <person name="Audoor S."/>
            <person name="Bilcke G."/>
        </authorList>
    </citation>
    <scope>NUCLEOTIDE SEQUENCE</scope>
</reference>
<gene>
    <name evidence="2" type="ORF">CYCCA115_LOCUS10936</name>
    <name evidence="3" type="ORF">CYCCA115_LOCUS12937</name>
    <name evidence="1" type="ORF">CYCCA115_LOCUS9332</name>
</gene>
<evidence type="ECO:0000313" key="3">
    <source>
        <dbReference type="EMBL" id="CAJ1951164.1"/>
    </source>
</evidence>
<evidence type="ECO:0000313" key="2">
    <source>
        <dbReference type="EMBL" id="CAJ1947004.1"/>
    </source>
</evidence>
<accession>A0AAD2FJX9</accession>
<dbReference type="Proteomes" id="UP001295423">
    <property type="component" value="Unassembled WGS sequence"/>
</dbReference>
<proteinExistence type="predicted"/>
<comment type="caution">
    <text evidence="1">The sequence shown here is derived from an EMBL/GenBank/DDBJ whole genome shotgun (WGS) entry which is preliminary data.</text>
</comment>
<dbReference type="EMBL" id="CAKOGP040001722">
    <property type="protein sequence ID" value="CAJ1947004.1"/>
    <property type="molecule type" value="Genomic_DNA"/>
</dbReference>
<evidence type="ECO:0000313" key="1">
    <source>
        <dbReference type="EMBL" id="CAJ1945188.1"/>
    </source>
</evidence>
<organism evidence="1 4">
    <name type="scientific">Cylindrotheca closterium</name>
    <dbReference type="NCBI Taxonomy" id="2856"/>
    <lineage>
        <taxon>Eukaryota</taxon>
        <taxon>Sar</taxon>
        <taxon>Stramenopiles</taxon>
        <taxon>Ochrophyta</taxon>
        <taxon>Bacillariophyta</taxon>
        <taxon>Bacillariophyceae</taxon>
        <taxon>Bacillariophycidae</taxon>
        <taxon>Bacillariales</taxon>
        <taxon>Bacillariaceae</taxon>
        <taxon>Cylindrotheca</taxon>
    </lineage>
</organism>
<sequence length="139" mass="15388">MTNHSNSNNSMDLGTEKRGAEIAINKGKYKGKFGWVDLSRGENGFSSTRKSVYVIYCEDGTTVAAPNQIRAKSIDYQNWHSKATVGSNFLVRNPKVGQKVSELCDLMRAVNYASNEDKAEMMGYVLQVIDAKMRAPKSA</sequence>